<reference evidence="1 2" key="2">
    <citation type="submission" date="2016-08" db="EMBL/GenBank/DDBJ databases">
        <title>Pervasive Adenine N6-methylation of Active Genes in Fungi.</title>
        <authorList>
            <consortium name="DOE Joint Genome Institute"/>
            <person name="Mondo S.J."/>
            <person name="Dannebaum R.O."/>
            <person name="Kuo R.C."/>
            <person name="Labutti K."/>
            <person name="Haridas S."/>
            <person name="Kuo A."/>
            <person name="Salamov A."/>
            <person name="Ahrendt S.R."/>
            <person name="Lipzen A."/>
            <person name="Sullivan W."/>
            <person name="Andreopoulos W.B."/>
            <person name="Clum A."/>
            <person name="Lindquist E."/>
            <person name="Daum C."/>
            <person name="Ramamoorthy G.K."/>
            <person name="Gryganskyi A."/>
            <person name="Culley D."/>
            <person name="Magnuson J.K."/>
            <person name="James T.Y."/>
            <person name="O'Malley M.A."/>
            <person name="Stajich J.E."/>
            <person name="Spatafora J.W."/>
            <person name="Visel A."/>
            <person name="Grigoriev I.V."/>
        </authorList>
    </citation>
    <scope>NUCLEOTIDE SEQUENCE [LARGE SCALE GENOMIC DNA]</scope>
    <source>
        <strain evidence="2">finn</strain>
    </source>
</reference>
<proteinExistence type="predicted"/>
<keyword evidence="2" id="KW-1185">Reference proteome</keyword>
<gene>
    <name evidence="1" type="ORF">BCR36DRAFT_363185</name>
</gene>
<reference evidence="1 2" key="1">
    <citation type="submission" date="2016-08" db="EMBL/GenBank/DDBJ databases">
        <title>Genomes of anaerobic fungi encode conserved fungal cellulosomes for biomass hydrolysis.</title>
        <authorList>
            <consortium name="DOE Joint Genome Institute"/>
            <person name="Haitjema C.H."/>
            <person name="Gilmore S.P."/>
            <person name="Henske J.K."/>
            <person name="Solomon K.V."/>
            <person name="De Groot R."/>
            <person name="Kuo A."/>
            <person name="Mondo S.J."/>
            <person name="Salamov A.A."/>
            <person name="Labutti K."/>
            <person name="Zhao Z."/>
            <person name="Chiniquy J."/>
            <person name="Barry K."/>
            <person name="Brewer H.M."/>
            <person name="Purvine S.O."/>
            <person name="Wright A.T."/>
            <person name="Boxma B."/>
            <person name="Van Alen T."/>
            <person name="Hackstein J.H."/>
            <person name="Baker S.E."/>
            <person name="Grigoriev I.V."/>
            <person name="O'Malley M.A."/>
        </authorList>
    </citation>
    <scope>NUCLEOTIDE SEQUENCE [LARGE SCALE GENOMIC DNA]</scope>
    <source>
        <strain evidence="2">finn</strain>
    </source>
</reference>
<sequence>MINTEEQYEYLCKEVSEINPKGMIQKYNKYLLPEYFDNSFLQQVVNLIVINKIFIDKYKSDFHNIKKTFLNRVSPHLIMLNLYKYISANVLNLFFNSKWFKTALYNFEIQEYFYFINKNLNNYNNELILKEDKLYYIINYSCMDINILNYCCEMINKLNIEIEIDYYNCRVPLVYSFKVLKKYTNMLYKPNIFYVSCNDSYVKVFINTIFTDRVLKSVNRLKWYIVCSENQLKKYNIDVLKGYNFKIHEKKGIINNMDHEKPIKFNNYLSTYDKINPVKNIVKHFEPYFTGNLYNFAIFDFFEYYENDIVR</sequence>
<name>A0A1Y1UWU2_9FUNG</name>
<organism evidence="1 2">
    <name type="scientific">Piromyces finnis</name>
    <dbReference type="NCBI Taxonomy" id="1754191"/>
    <lineage>
        <taxon>Eukaryota</taxon>
        <taxon>Fungi</taxon>
        <taxon>Fungi incertae sedis</taxon>
        <taxon>Chytridiomycota</taxon>
        <taxon>Chytridiomycota incertae sedis</taxon>
        <taxon>Neocallimastigomycetes</taxon>
        <taxon>Neocallimastigales</taxon>
        <taxon>Neocallimastigaceae</taxon>
        <taxon>Piromyces</taxon>
    </lineage>
</organism>
<dbReference type="Proteomes" id="UP000193719">
    <property type="component" value="Unassembled WGS sequence"/>
</dbReference>
<comment type="caution">
    <text evidence="1">The sequence shown here is derived from an EMBL/GenBank/DDBJ whole genome shotgun (WGS) entry which is preliminary data.</text>
</comment>
<dbReference type="EMBL" id="MCFH01000073">
    <property type="protein sequence ID" value="ORX41971.1"/>
    <property type="molecule type" value="Genomic_DNA"/>
</dbReference>
<protein>
    <submittedName>
        <fullName evidence="1">Uncharacterized protein</fullName>
    </submittedName>
</protein>
<evidence type="ECO:0000313" key="1">
    <source>
        <dbReference type="EMBL" id="ORX41971.1"/>
    </source>
</evidence>
<evidence type="ECO:0000313" key="2">
    <source>
        <dbReference type="Proteomes" id="UP000193719"/>
    </source>
</evidence>
<dbReference type="AlphaFoldDB" id="A0A1Y1UWU2"/>
<accession>A0A1Y1UWU2</accession>